<dbReference type="AlphaFoldDB" id="A0A1C7FE36"/>
<dbReference type="Proteomes" id="UP000092528">
    <property type="component" value="Chromosome 2"/>
</dbReference>
<proteinExistence type="predicted"/>
<protein>
    <submittedName>
        <fullName evidence="1">Uncharacterized protein</fullName>
    </submittedName>
</protein>
<name>A0A1C7FE36_9VIBR</name>
<organism evidence="1 2">
    <name type="scientific">Vibrio scophthalmi</name>
    <dbReference type="NCBI Taxonomy" id="45658"/>
    <lineage>
        <taxon>Bacteria</taxon>
        <taxon>Pseudomonadati</taxon>
        <taxon>Pseudomonadota</taxon>
        <taxon>Gammaproteobacteria</taxon>
        <taxon>Vibrionales</taxon>
        <taxon>Vibrionaceae</taxon>
        <taxon>Vibrio</taxon>
    </lineage>
</organism>
<dbReference type="EMBL" id="CP016415">
    <property type="protein sequence ID" value="ANU38315.1"/>
    <property type="molecule type" value="Genomic_DNA"/>
</dbReference>
<accession>A0A1C7FE36</accession>
<dbReference type="GeneID" id="96874703"/>
<evidence type="ECO:0000313" key="2">
    <source>
        <dbReference type="Proteomes" id="UP000092528"/>
    </source>
</evidence>
<dbReference type="RefSeq" id="WP_065546199.1">
    <property type="nucleotide sequence ID" value="NZ_CP016415.1"/>
</dbReference>
<sequence>MIIFDTTSAIQFAKLLENNITNVHEIIYFNDGIQLQKVKHIQATYEDFECNGMFTRIFSGLVMTLSNTVTLHINVLKKHIRQFDQHNQ</sequence>
<evidence type="ECO:0000313" key="1">
    <source>
        <dbReference type="EMBL" id="ANU38315.1"/>
    </source>
</evidence>
<keyword evidence="2" id="KW-1185">Reference proteome</keyword>
<gene>
    <name evidence="1" type="ORF">VSVS05_03277</name>
</gene>
<reference evidence="1 2" key="1">
    <citation type="submission" date="2016-07" db="EMBL/GenBank/DDBJ databases">
        <title>Genome sequencing of Vibrio scophthalmi strain VS-05, an isolated from Paralichthys olivaceus.</title>
        <authorList>
            <person name="Han H.-J."/>
        </authorList>
    </citation>
    <scope>NUCLEOTIDE SEQUENCE [LARGE SCALE GENOMIC DNA]</scope>
    <source>
        <strain evidence="1 2">VS-05</strain>
    </source>
</reference>